<evidence type="ECO:0000313" key="3">
    <source>
        <dbReference type="Proteomes" id="UP001589828"/>
    </source>
</evidence>
<dbReference type="InterPro" id="IPR025110">
    <property type="entry name" value="AMP-bd_C"/>
</dbReference>
<dbReference type="Pfam" id="PF00975">
    <property type="entry name" value="Thioesterase"/>
    <property type="match status" value="1"/>
</dbReference>
<dbReference type="InterPro" id="IPR036736">
    <property type="entry name" value="ACP-like_sf"/>
</dbReference>
<dbReference type="SUPFAM" id="SSF52777">
    <property type="entry name" value="CoA-dependent acyltransferases"/>
    <property type="match status" value="1"/>
</dbReference>
<gene>
    <name evidence="2" type="ORF">ACFFGT_13935</name>
</gene>
<keyword evidence="3" id="KW-1185">Reference proteome</keyword>
<name>A0ABV6L785_9SPHI</name>
<accession>A0ABV6L785</accession>
<dbReference type="Gene3D" id="3.30.300.30">
    <property type="match status" value="1"/>
</dbReference>
<dbReference type="InterPro" id="IPR020845">
    <property type="entry name" value="AMP-binding_CS"/>
</dbReference>
<dbReference type="InterPro" id="IPR001031">
    <property type="entry name" value="Thioesterase"/>
</dbReference>
<dbReference type="SUPFAM" id="SSF53474">
    <property type="entry name" value="alpha/beta-Hydrolases"/>
    <property type="match status" value="1"/>
</dbReference>
<proteinExistence type="predicted"/>
<dbReference type="InterPro" id="IPR009081">
    <property type="entry name" value="PP-bd_ACP"/>
</dbReference>
<dbReference type="RefSeq" id="WP_377023150.1">
    <property type="nucleotide sequence ID" value="NZ_JBHLTS010000022.1"/>
</dbReference>
<evidence type="ECO:0000313" key="2">
    <source>
        <dbReference type="EMBL" id="MFC0515315.1"/>
    </source>
</evidence>
<evidence type="ECO:0000259" key="1">
    <source>
        <dbReference type="PROSITE" id="PS50075"/>
    </source>
</evidence>
<dbReference type="Gene3D" id="3.40.50.1820">
    <property type="entry name" value="alpha/beta hydrolase"/>
    <property type="match status" value="1"/>
</dbReference>
<dbReference type="InterPro" id="IPR023213">
    <property type="entry name" value="CAT-like_dom_sf"/>
</dbReference>
<dbReference type="Gene3D" id="3.30.559.10">
    <property type="entry name" value="Chloramphenicol acetyltransferase-like domain"/>
    <property type="match status" value="1"/>
</dbReference>
<dbReference type="PROSITE" id="PS00455">
    <property type="entry name" value="AMP_BINDING"/>
    <property type="match status" value="1"/>
</dbReference>
<dbReference type="Pfam" id="PF13193">
    <property type="entry name" value="AMP-binding_C"/>
    <property type="match status" value="1"/>
</dbReference>
<reference evidence="2 3" key="1">
    <citation type="submission" date="2024-09" db="EMBL/GenBank/DDBJ databases">
        <authorList>
            <person name="Sun Q."/>
            <person name="Mori K."/>
        </authorList>
    </citation>
    <scope>NUCLEOTIDE SEQUENCE [LARGE SCALE GENOMIC DNA]</scope>
    <source>
        <strain evidence="2 3">NCAIM B.02415</strain>
    </source>
</reference>
<dbReference type="InterPro" id="IPR000873">
    <property type="entry name" value="AMP-dep_synth/lig_dom"/>
</dbReference>
<dbReference type="SUPFAM" id="SSF56801">
    <property type="entry name" value="Acetyl-CoA synthetase-like"/>
    <property type="match status" value="1"/>
</dbReference>
<organism evidence="2 3">
    <name type="scientific">Mucilaginibacter angelicae</name>
    <dbReference type="NCBI Taxonomy" id="869718"/>
    <lineage>
        <taxon>Bacteria</taxon>
        <taxon>Pseudomonadati</taxon>
        <taxon>Bacteroidota</taxon>
        <taxon>Sphingobacteriia</taxon>
        <taxon>Sphingobacteriales</taxon>
        <taxon>Sphingobacteriaceae</taxon>
        <taxon>Mucilaginibacter</taxon>
    </lineage>
</organism>
<dbReference type="EMBL" id="JBHLTS010000022">
    <property type="protein sequence ID" value="MFC0515315.1"/>
    <property type="molecule type" value="Genomic_DNA"/>
</dbReference>
<dbReference type="PANTHER" id="PTHR45527:SF1">
    <property type="entry name" value="FATTY ACID SYNTHASE"/>
    <property type="match status" value="1"/>
</dbReference>
<dbReference type="Gene3D" id="1.10.1200.10">
    <property type="entry name" value="ACP-like"/>
    <property type="match status" value="1"/>
</dbReference>
<dbReference type="Pfam" id="PF00550">
    <property type="entry name" value="PP-binding"/>
    <property type="match status" value="1"/>
</dbReference>
<dbReference type="Gene3D" id="2.30.38.10">
    <property type="entry name" value="Luciferase, Domain 3"/>
    <property type="match status" value="1"/>
</dbReference>
<sequence length="1178" mass="131694">MKINTLQQGSVVFPAEQILEEPLQNGDVNYGSTPDKITYLTDDPVLFWKHELASGVRRLEMPADFPRSHASGYKTECITFSIPHLLIDSLRQINSDADKGLHTTLLAAYNVLLFRYTGQTEIVIGLPAIECRVDETGDFIDTHHNTKVFHIQFPGNTTFIDLLARVNHINAEYALHPDVSYEILQEAFLTDSENSDDCLYNLIFSYRNALIGSKEIADWTSNISVPENARHSIDIALYIEDANYELNFTLTYNSILFKAESMQLLAKHFEVLLEAVALNPFQQITKLPLLSEAEFQQLTSVWNTSAVIYPENKCVHELFEQQVIKSGYAKALVFEKEELTYAELNGRANQLARYLCNAGVKPGVLVPVCIDPSVEMIIAVLGILKAGGAYVPIDADYPADRIAYLLKDTRAQLVICNDKSRIKLRDFKEVSLLSLNDHELISGYPADNLSIAIHPANLAYVIYTSGTTGSPKGVMIEHRALIDHCYGVIESAHLDSCKSFALFSPLVFDAGHSIIHSCLLTGGCLHLLPKTLIVDSGGVSTYLNDHEIDCIKIVPSLWLSYAGAQKIALPKKVVIFGGEVFPLSILNYLRESHYQGHVYNHYGPTEVTIGKCIHKVNIDEEYHTVPIGKPFSNTRLYVLDDNLQAVPAGIAGELYIAGAGLARGYLNLPALTAEKFIPNPFDDGLFNRMYKTGDKVKWLPYGNIEYLGRADEQIKINGYRIEPGEVEDVILRSGLVSHAVVLAVADNKGHSRLMQYVVPNKAYHKDSLLAFLKKKLPAYMVPVACIELTELPLTRNGKVDKKQLACLADFCREYTAPVSCTEVKLAVIWETILNTEKVGVHDNFFELGGNSILAAMIFAKVKEEFQKSFPLATIFSAPTIYQMAGVLTDIIKVPSASKSIIPIQPRGNKTPVFCVHAGHGHVLFYGNLAMHLGDDQPLYGIQAKGIDGTDLPFSSMEDMAEYYISEIRKIQPEGPYQLAGYCLGALITFEMAQQLLNQGQNVALLASFNGISPYYRHSVNIVADHTNQPKRFAKIYRHLNNIKSLPWKEKVNYISQRFWVQAKSKIAGPLFMFNFKISGVVFRLYLSAKKTVPDLFARRYTGNSLYLLQCKYKPKSYSGDMVVFRSPGIYPDPDLGWEHLVTGKIKTNDIPGEHETRRDIMNEPYVQYLAKELQPFLA</sequence>
<protein>
    <submittedName>
        <fullName evidence="2">Amino acid adenylation domain-containing protein</fullName>
    </submittedName>
</protein>
<dbReference type="Proteomes" id="UP001589828">
    <property type="component" value="Unassembled WGS sequence"/>
</dbReference>
<dbReference type="InterPro" id="IPR001242">
    <property type="entry name" value="Condensation_dom"/>
</dbReference>
<dbReference type="PROSITE" id="PS50075">
    <property type="entry name" value="CARRIER"/>
    <property type="match status" value="1"/>
</dbReference>
<dbReference type="InterPro" id="IPR029058">
    <property type="entry name" value="AB_hydrolase_fold"/>
</dbReference>
<dbReference type="NCBIfam" id="TIGR01733">
    <property type="entry name" value="AA-adenyl-dom"/>
    <property type="match status" value="1"/>
</dbReference>
<dbReference type="Pfam" id="PF00668">
    <property type="entry name" value="Condensation"/>
    <property type="match status" value="1"/>
</dbReference>
<dbReference type="Pfam" id="PF00501">
    <property type="entry name" value="AMP-binding"/>
    <property type="match status" value="1"/>
</dbReference>
<comment type="caution">
    <text evidence="2">The sequence shown here is derived from an EMBL/GenBank/DDBJ whole genome shotgun (WGS) entry which is preliminary data.</text>
</comment>
<dbReference type="CDD" id="cd05930">
    <property type="entry name" value="A_NRPS"/>
    <property type="match status" value="1"/>
</dbReference>
<dbReference type="InterPro" id="IPR045851">
    <property type="entry name" value="AMP-bd_C_sf"/>
</dbReference>
<dbReference type="InterPro" id="IPR010071">
    <property type="entry name" value="AA_adenyl_dom"/>
</dbReference>
<feature type="domain" description="Carrier" evidence="1">
    <location>
        <begin position="816"/>
        <end position="891"/>
    </location>
</feature>
<dbReference type="PANTHER" id="PTHR45527">
    <property type="entry name" value="NONRIBOSOMAL PEPTIDE SYNTHETASE"/>
    <property type="match status" value="1"/>
</dbReference>
<dbReference type="Gene3D" id="3.30.559.30">
    <property type="entry name" value="Nonribosomal peptide synthetase, condensation domain"/>
    <property type="match status" value="1"/>
</dbReference>
<dbReference type="Gene3D" id="3.40.50.980">
    <property type="match status" value="2"/>
</dbReference>
<dbReference type="SUPFAM" id="SSF47336">
    <property type="entry name" value="ACP-like"/>
    <property type="match status" value="1"/>
</dbReference>